<dbReference type="AlphaFoldDB" id="A0A849BMY4"/>
<feature type="non-terminal residue" evidence="1">
    <location>
        <position position="1"/>
    </location>
</feature>
<dbReference type="EMBL" id="JABEMA010000400">
    <property type="protein sequence ID" value="NNH24560.1"/>
    <property type="molecule type" value="Genomic_DNA"/>
</dbReference>
<comment type="caution">
    <text evidence="1">The sequence shown here is derived from an EMBL/GenBank/DDBJ whole genome shotgun (WGS) entry which is preliminary data.</text>
</comment>
<name>A0A849BMY4_9ACTN</name>
<keyword evidence="2" id="KW-1185">Reference proteome</keyword>
<evidence type="ECO:0000313" key="1">
    <source>
        <dbReference type="EMBL" id="NNH24560.1"/>
    </source>
</evidence>
<reference evidence="1 2" key="1">
    <citation type="submission" date="2020-05" db="EMBL/GenBank/DDBJ databases">
        <title>MicrobeNet Type strains.</title>
        <authorList>
            <person name="Nicholson A.C."/>
        </authorList>
    </citation>
    <scope>NUCLEOTIDE SEQUENCE [LARGE SCALE GENOMIC DNA]</scope>
    <source>
        <strain evidence="1 2">JCM 14547</strain>
    </source>
</reference>
<accession>A0A849BMY4</accession>
<gene>
    <name evidence="1" type="ORF">HLB09_15990</name>
</gene>
<protein>
    <submittedName>
        <fullName evidence="1">Uncharacterized protein</fullName>
    </submittedName>
</protein>
<sequence length="44" mass="4713">RQRWLAACRGLGDAGWPVLDRAPGGGPRRWRLGELAVAWSAVAG</sequence>
<proteinExistence type="predicted"/>
<dbReference type="Proteomes" id="UP000555552">
    <property type="component" value="Unassembled WGS sequence"/>
</dbReference>
<evidence type="ECO:0000313" key="2">
    <source>
        <dbReference type="Proteomes" id="UP000555552"/>
    </source>
</evidence>
<organism evidence="1 2">
    <name type="scientific">Pseudokineococcus marinus</name>
    <dbReference type="NCBI Taxonomy" id="351215"/>
    <lineage>
        <taxon>Bacteria</taxon>
        <taxon>Bacillati</taxon>
        <taxon>Actinomycetota</taxon>
        <taxon>Actinomycetes</taxon>
        <taxon>Kineosporiales</taxon>
        <taxon>Kineosporiaceae</taxon>
        <taxon>Pseudokineococcus</taxon>
    </lineage>
</organism>